<keyword evidence="3" id="KW-0479">Metal-binding</keyword>
<dbReference type="PANTHER" id="PTHR11255">
    <property type="entry name" value="DIACYLGLYCEROL KINASE"/>
    <property type="match status" value="1"/>
</dbReference>
<evidence type="ECO:0000259" key="11">
    <source>
        <dbReference type="PROSITE" id="PS50081"/>
    </source>
</evidence>
<dbReference type="FunFam" id="3.40.50.10330:FF:000007">
    <property type="entry name" value="Diacylglycerol kinase"/>
    <property type="match status" value="1"/>
</dbReference>
<comment type="similarity">
    <text evidence="1 9">Belongs to the eukaryotic diacylglycerol kinase family.</text>
</comment>
<dbReference type="FunCoup" id="A0A6P8HHP7">
    <property type="interactions" value="2486"/>
</dbReference>
<dbReference type="SMART" id="SM00046">
    <property type="entry name" value="DAGKc"/>
    <property type="match status" value="1"/>
</dbReference>
<dbReference type="GO" id="GO:0016020">
    <property type="term" value="C:membrane"/>
    <property type="evidence" value="ECO:0007669"/>
    <property type="project" value="TreeGrafter"/>
</dbReference>
<proteinExistence type="inferred from homology"/>
<feature type="domain" description="Phorbol-ester/DAG-type" evidence="11">
    <location>
        <begin position="109"/>
        <end position="160"/>
    </location>
</feature>
<dbReference type="Gene3D" id="3.30.60.20">
    <property type="match status" value="2"/>
</dbReference>
<dbReference type="Proteomes" id="UP000515163">
    <property type="component" value="Unplaced"/>
</dbReference>
<dbReference type="AlphaFoldDB" id="A0A6P8HHP7"/>
<evidence type="ECO:0000313" key="13">
    <source>
        <dbReference type="Proteomes" id="UP000515163"/>
    </source>
</evidence>
<evidence type="ECO:0000256" key="5">
    <source>
        <dbReference type="ARBA" id="ARBA00022741"/>
    </source>
</evidence>
<dbReference type="PROSITE" id="PS50146">
    <property type="entry name" value="DAGK"/>
    <property type="match status" value="1"/>
</dbReference>
<feature type="transmembrane region" description="Helical" evidence="10">
    <location>
        <begin position="12"/>
        <end position="32"/>
    </location>
</feature>
<evidence type="ECO:0000256" key="1">
    <source>
        <dbReference type="ARBA" id="ARBA00009280"/>
    </source>
</evidence>
<dbReference type="InterPro" id="IPR016064">
    <property type="entry name" value="NAD/diacylglycerol_kinase_sf"/>
</dbReference>
<reference evidence="14" key="1">
    <citation type="submission" date="2025-08" db="UniProtKB">
        <authorList>
            <consortium name="RefSeq"/>
        </authorList>
    </citation>
    <scope>IDENTIFICATION</scope>
    <source>
        <tissue evidence="14">Tentacle</tissue>
    </source>
</reference>
<dbReference type="SMART" id="SM00109">
    <property type="entry name" value="C1"/>
    <property type="match status" value="2"/>
</dbReference>
<dbReference type="SUPFAM" id="SSF57889">
    <property type="entry name" value="Cysteine-rich domain"/>
    <property type="match status" value="2"/>
</dbReference>
<evidence type="ECO:0000313" key="14">
    <source>
        <dbReference type="RefSeq" id="XP_031554483.1"/>
    </source>
</evidence>
<dbReference type="Gene3D" id="2.60.200.40">
    <property type="match status" value="1"/>
</dbReference>
<dbReference type="GeneID" id="116291455"/>
<dbReference type="PANTHER" id="PTHR11255:SF118">
    <property type="entry name" value="DIACYLGLYCEROL KINASE EPSILON"/>
    <property type="match status" value="1"/>
</dbReference>
<feature type="domain" description="DAGKc" evidence="12">
    <location>
        <begin position="200"/>
        <end position="337"/>
    </location>
</feature>
<dbReference type="KEGG" id="aten:116291455"/>
<dbReference type="RefSeq" id="XP_031554483.1">
    <property type="nucleotide sequence ID" value="XM_031698623.1"/>
</dbReference>
<dbReference type="InterPro" id="IPR001206">
    <property type="entry name" value="Diacylglycerol_kinase_cat_dom"/>
</dbReference>
<organism evidence="13 14">
    <name type="scientific">Actinia tenebrosa</name>
    <name type="common">Australian red waratah sea anemone</name>
    <dbReference type="NCBI Taxonomy" id="6105"/>
    <lineage>
        <taxon>Eukaryota</taxon>
        <taxon>Metazoa</taxon>
        <taxon>Cnidaria</taxon>
        <taxon>Anthozoa</taxon>
        <taxon>Hexacorallia</taxon>
        <taxon>Actiniaria</taxon>
        <taxon>Actiniidae</taxon>
        <taxon>Actinia</taxon>
    </lineage>
</organism>
<dbReference type="InterPro" id="IPR017438">
    <property type="entry name" value="ATP-NAD_kinase_N"/>
</dbReference>
<keyword evidence="10" id="KW-1133">Transmembrane helix</keyword>
<dbReference type="InterPro" id="IPR000756">
    <property type="entry name" value="Diacylglycerol_kin_accessory"/>
</dbReference>
<dbReference type="GO" id="GO:0007200">
    <property type="term" value="P:phospholipase C-activating G protein-coupled receptor signaling pathway"/>
    <property type="evidence" value="ECO:0007669"/>
    <property type="project" value="InterPro"/>
</dbReference>
<dbReference type="PROSITE" id="PS00479">
    <property type="entry name" value="ZF_DAG_PE_1"/>
    <property type="match status" value="2"/>
</dbReference>
<keyword evidence="5 9" id="KW-0547">Nucleotide-binding</keyword>
<dbReference type="GO" id="GO:0046872">
    <property type="term" value="F:metal ion binding"/>
    <property type="evidence" value="ECO:0007669"/>
    <property type="project" value="UniProtKB-KW"/>
</dbReference>
<evidence type="ECO:0000256" key="7">
    <source>
        <dbReference type="ARBA" id="ARBA00022833"/>
    </source>
</evidence>
<keyword evidence="13" id="KW-1185">Reference proteome</keyword>
<dbReference type="InterPro" id="IPR046349">
    <property type="entry name" value="C1-like_sf"/>
</dbReference>
<dbReference type="SMART" id="SM00045">
    <property type="entry name" value="DAGKa"/>
    <property type="match status" value="1"/>
</dbReference>
<evidence type="ECO:0000256" key="6">
    <source>
        <dbReference type="ARBA" id="ARBA00022777"/>
    </source>
</evidence>
<keyword evidence="6 9" id="KW-0418">Kinase</keyword>
<comment type="catalytic activity">
    <reaction evidence="9">
        <text>a 1,2-diacyl-sn-glycerol + ATP = a 1,2-diacyl-sn-glycero-3-phosphate + ADP + H(+)</text>
        <dbReference type="Rhea" id="RHEA:10272"/>
        <dbReference type="ChEBI" id="CHEBI:15378"/>
        <dbReference type="ChEBI" id="CHEBI:17815"/>
        <dbReference type="ChEBI" id="CHEBI:30616"/>
        <dbReference type="ChEBI" id="CHEBI:58608"/>
        <dbReference type="ChEBI" id="CHEBI:456216"/>
        <dbReference type="EC" id="2.7.1.107"/>
    </reaction>
</comment>
<keyword evidence="10" id="KW-0812">Transmembrane</keyword>
<dbReference type="OrthoDB" id="242257at2759"/>
<dbReference type="PROSITE" id="PS50081">
    <property type="entry name" value="ZF_DAG_PE_2"/>
    <property type="match status" value="2"/>
</dbReference>
<dbReference type="CDD" id="cd20801">
    <property type="entry name" value="C1_DGKepsilon_typeIII_rpt1"/>
    <property type="match status" value="1"/>
</dbReference>
<keyword evidence="7" id="KW-0862">Zinc</keyword>
<dbReference type="InParanoid" id="A0A6P8HHP7"/>
<dbReference type="GO" id="GO:0005524">
    <property type="term" value="F:ATP binding"/>
    <property type="evidence" value="ECO:0007669"/>
    <property type="project" value="UniProtKB-KW"/>
</dbReference>
<evidence type="ECO:0000256" key="4">
    <source>
        <dbReference type="ARBA" id="ARBA00022737"/>
    </source>
</evidence>
<evidence type="ECO:0000256" key="2">
    <source>
        <dbReference type="ARBA" id="ARBA00022679"/>
    </source>
</evidence>
<gene>
    <name evidence="14" type="primary">LOC116291455</name>
</gene>
<accession>A0A6P8HHP7</accession>
<dbReference type="EC" id="2.7.1.107" evidence="9"/>
<protein>
    <recommendedName>
        <fullName evidence="9">Diacylglycerol kinase</fullName>
        <shortName evidence="9">DAG kinase</shortName>
        <ecNumber evidence="9">2.7.1.107</ecNumber>
    </recommendedName>
</protein>
<evidence type="ECO:0000256" key="3">
    <source>
        <dbReference type="ARBA" id="ARBA00022723"/>
    </source>
</evidence>
<feature type="domain" description="Phorbol-ester/DAG-type" evidence="11">
    <location>
        <begin position="48"/>
        <end position="97"/>
    </location>
</feature>
<evidence type="ECO:0000256" key="9">
    <source>
        <dbReference type="RuleBase" id="RU361128"/>
    </source>
</evidence>
<dbReference type="SUPFAM" id="SSF111331">
    <property type="entry name" value="NAD kinase/diacylglycerol kinase-like"/>
    <property type="match status" value="1"/>
</dbReference>
<keyword evidence="8 9" id="KW-0067">ATP-binding</keyword>
<dbReference type="Pfam" id="PF00609">
    <property type="entry name" value="DAGK_acc"/>
    <property type="match status" value="1"/>
</dbReference>
<dbReference type="GO" id="GO:0004143">
    <property type="term" value="F:ATP-dependent diacylglycerol kinase activity"/>
    <property type="evidence" value="ECO:0007669"/>
    <property type="project" value="UniProtKB-EC"/>
</dbReference>
<dbReference type="CDD" id="cd20853">
    <property type="entry name" value="C1_DGKepsilon_typeIII_rpt2"/>
    <property type="match status" value="1"/>
</dbReference>
<name>A0A6P8HHP7_ACTTE</name>
<evidence type="ECO:0000256" key="10">
    <source>
        <dbReference type="SAM" id="Phobius"/>
    </source>
</evidence>
<keyword evidence="2 9" id="KW-0808">Transferase</keyword>
<keyword evidence="4" id="KW-0677">Repeat</keyword>
<dbReference type="InterPro" id="IPR002219">
    <property type="entry name" value="PKC_DAG/PE"/>
</dbReference>
<keyword evidence="10" id="KW-0472">Membrane</keyword>
<dbReference type="Gene3D" id="3.40.50.10330">
    <property type="entry name" value="Probable inorganic polyphosphate/atp-NAD kinase, domain 1"/>
    <property type="match status" value="1"/>
</dbReference>
<evidence type="ECO:0000259" key="12">
    <source>
        <dbReference type="PROSITE" id="PS50146"/>
    </source>
</evidence>
<sequence length="534" mass="60582">MESLWKWKGDALQISCCCIFFVIISWIVTKLFSFGKRRGFRVADPHKGHHWFFTEFLVKPSYCNVCENALVRGAHCENCDISVHEECVDEGNKRFTCKALVLSKRAHIKHHWIRGNLPLCSYCSVCGCPCGLEPRLCDLRCIWCQEKSHDACLRSKSNVCDFGRYRTLILPPHCISLTLVGWRKNKQRFVVREVSSPKIRNWSPLLVFANCKSGDNEGERLLRAFRGVLNPVQVIDLHEVSPDSALEFCKLLPDHSCRILVCGGDGSVGWVLAALDKVKLKNSPHIAILPLGTGNDLARVLGWGSGYNGEQDVNDILESLLKAKVTPLDRWLVTIECRSYFGVRKPRKTFIMNNYFSVGCDAKVVLNFHQHRERQPALFSSRIFNKAMYGIYGARDVLEQECKNLHELVKLELDGQVIDLPELEGIVVLNIGSWCGGCELWKDRENRNEENMQVPSMNDGKLEVFGLYSSLHIARLQVNLADPLILGQAHFIKLTLQNTNHLPVQVDGEPWEQAPCVITISHHNQALMLTNQHT</sequence>
<dbReference type="Pfam" id="PF00781">
    <property type="entry name" value="DAGK_cat"/>
    <property type="match status" value="1"/>
</dbReference>
<dbReference type="InterPro" id="IPR037607">
    <property type="entry name" value="DGK"/>
</dbReference>
<evidence type="ECO:0000256" key="8">
    <source>
        <dbReference type="ARBA" id="ARBA00022840"/>
    </source>
</evidence>